<evidence type="ECO:0008006" key="4">
    <source>
        <dbReference type="Google" id="ProtNLM"/>
    </source>
</evidence>
<keyword evidence="3" id="KW-1185">Reference proteome</keyword>
<accession>A0A0B8T4I8</accession>
<name>A0A0B8T4I8_9SPHI</name>
<dbReference type="Proteomes" id="UP000031802">
    <property type="component" value="Unassembled WGS sequence"/>
</dbReference>
<keyword evidence="1" id="KW-0732">Signal</keyword>
<evidence type="ECO:0000313" key="2">
    <source>
        <dbReference type="EMBL" id="KGE14753.1"/>
    </source>
</evidence>
<dbReference type="AlphaFoldDB" id="A0A0B8T4I8"/>
<feature type="chain" id="PRO_5002124124" description="Lipoprotein" evidence="1">
    <location>
        <begin position="21"/>
        <end position="125"/>
    </location>
</feature>
<dbReference type="PROSITE" id="PS51257">
    <property type="entry name" value="PROKAR_LIPOPROTEIN"/>
    <property type="match status" value="1"/>
</dbReference>
<dbReference type="RefSeq" id="WP_037497678.1">
    <property type="nucleotide sequence ID" value="NZ_JJMU01000024.1"/>
</dbReference>
<gene>
    <name evidence="2" type="ORF">DI53_1782</name>
</gene>
<evidence type="ECO:0000256" key="1">
    <source>
        <dbReference type="SAM" id="SignalP"/>
    </source>
</evidence>
<dbReference type="EMBL" id="JJMU01000024">
    <property type="protein sequence ID" value="KGE14753.1"/>
    <property type="molecule type" value="Genomic_DNA"/>
</dbReference>
<comment type="caution">
    <text evidence="2">The sequence shown here is derived from an EMBL/GenBank/DDBJ whole genome shotgun (WGS) entry which is preliminary data.</text>
</comment>
<dbReference type="PATRIC" id="fig|1229276.3.peg.1835"/>
<dbReference type="eggNOG" id="ENOG502ZMSA">
    <property type="taxonomic scope" value="Bacteria"/>
</dbReference>
<reference evidence="2 3" key="2">
    <citation type="journal article" date="2015" name="PLoS ONE">
        <title>Whole-Genome Optical Mapping and Finished Genome Sequence of Sphingobacterium deserti sp. nov., a New Species Isolated from the Western Desert of China.</title>
        <authorList>
            <person name="Teng C."/>
            <person name="Zhou Z."/>
            <person name="Molnar I."/>
            <person name="Li X."/>
            <person name="Tang R."/>
            <person name="Chen M."/>
            <person name="Wang L."/>
            <person name="Su S."/>
            <person name="Zhang W."/>
            <person name="Lin M."/>
        </authorList>
    </citation>
    <scope>NUCLEOTIDE SEQUENCE [LARGE SCALE GENOMIC DNA]</scope>
    <source>
        <strain evidence="3">ACCC05744</strain>
    </source>
</reference>
<protein>
    <recommendedName>
        <fullName evidence="4">Lipoprotein</fullName>
    </recommendedName>
</protein>
<evidence type="ECO:0000313" key="3">
    <source>
        <dbReference type="Proteomes" id="UP000031802"/>
    </source>
</evidence>
<dbReference type="OrthoDB" id="1496115at2"/>
<reference evidence="3" key="1">
    <citation type="submission" date="2014-04" db="EMBL/GenBank/DDBJ databases">
        <title>Whole-Genome optical mapping and complete genome sequence of Sphingobacterium deserti sp. nov., a new spaces isolated from desert in the west of China.</title>
        <authorList>
            <person name="Teng C."/>
            <person name="Zhou Z."/>
            <person name="Li X."/>
            <person name="Chen M."/>
            <person name="Lin M."/>
            <person name="Wang L."/>
            <person name="Su S."/>
            <person name="Zhang C."/>
            <person name="Zhang W."/>
        </authorList>
    </citation>
    <scope>NUCLEOTIDE SEQUENCE [LARGE SCALE GENOMIC DNA]</scope>
    <source>
        <strain evidence="3">ACCC05744</strain>
    </source>
</reference>
<sequence length="125" mass="14084">MNIRLLIHLLIILLGGFTSACSDDDEYIDQRNKEHLVKVVVYSNTPDIPVLVDGVGPGGESIYIKNYWEKEVVSKSYATRIVATCEERTVLITIEIYVDGKLRATADGNSYVAAFAEIKKDRRKY</sequence>
<feature type="signal peptide" evidence="1">
    <location>
        <begin position="1"/>
        <end position="20"/>
    </location>
</feature>
<organism evidence="2 3">
    <name type="scientific">Sphingobacterium deserti</name>
    <dbReference type="NCBI Taxonomy" id="1229276"/>
    <lineage>
        <taxon>Bacteria</taxon>
        <taxon>Pseudomonadati</taxon>
        <taxon>Bacteroidota</taxon>
        <taxon>Sphingobacteriia</taxon>
        <taxon>Sphingobacteriales</taxon>
        <taxon>Sphingobacteriaceae</taxon>
        <taxon>Sphingobacterium</taxon>
    </lineage>
</organism>
<proteinExistence type="predicted"/>